<keyword evidence="5" id="KW-0255">Endonuclease</keyword>
<evidence type="ECO:0000313" key="5">
    <source>
        <dbReference type="EMBL" id="QWQ31789.1"/>
    </source>
</evidence>
<keyword evidence="3" id="KW-0238">DNA-binding</keyword>
<dbReference type="GO" id="GO:0003677">
    <property type="term" value="F:DNA binding"/>
    <property type="evidence" value="ECO:0007669"/>
    <property type="project" value="UniProtKB-KW"/>
</dbReference>
<dbReference type="InterPro" id="IPR044946">
    <property type="entry name" value="Restrct_endonuc_typeI_TRD_sf"/>
</dbReference>
<dbReference type="RefSeq" id="WP_332873928.1">
    <property type="nucleotide sequence ID" value="NZ_CP076459.1"/>
</dbReference>
<dbReference type="InterPro" id="IPR000055">
    <property type="entry name" value="Restrct_endonuc_typeI_TRD"/>
</dbReference>
<organism evidence="5 6">
    <name type="scientific">Candidatus Minimicrobia vallesae</name>
    <dbReference type="NCBI Taxonomy" id="2841264"/>
    <lineage>
        <taxon>Bacteria</taxon>
        <taxon>Candidatus Saccharimonadota</taxon>
        <taxon>Candidatus Saccharimonadota incertae sedis</taxon>
        <taxon>Candidatus Minimicrobia</taxon>
    </lineage>
</organism>
<dbReference type="Pfam" id="PF01420">
    <property type="entry name" value="Methylase_S"/>
    <property type="match status" value="1"/>
</dbReference>
<dbReference type="GO" id="GO:0009307">
    <property type="term" value="P:DNA restriction-modification system"/>
    <property type="evidence" value="ECO:0007669"/>
    <property type="project" value="UniProtKB-KW"/>
</dbReference>
<evidence type="ECO:0000256" key="3">
    <source>
        <dbReference type="ARBA" id="ARBA00023125"/>
    </source>
</evidence>
<keyword evidence="6" id="KW-1185">Reference proteome</keyword>
<proteinExistence type="inferred from homology"/>
<comment type="similarity">
    <text evidence="1">Belongs to the type-I restriction system S methylase family.</text>
</comment>
<name>A0A8F1SAS0_9BACT</name>
<feature type="domain" description="Type I restriction modification DNA specificity" evidence="4">
    <location>
        <begin position="80"/>
        <end position="130"/>
    </location>
</feature>
<dbReference type="Proteomes" id="UP000677117">
    <property type="component" value="Chromosome"/>
</dbReference>
<keyword evidence="5" id="KW-0540">Nuclease</keyword>
<keyword evidence="2" id="KW-0680">Restriction system</keyword>
<keyword evidence="5" id="KW-0378">Hydrolase</keyword>
<dbReference type="Gene3D" id="3.90.220.20">
    <property type="entry name" value="DNA methylase specificity domains"/>
    <property type="match status" value="2"/>
</dbReference>
<dbReference type="SUPFAM" id="SSF116734">
    <property type="entry name" value="DNA methylase specificity domain"/>
    <property type="match status" value="1"/>
</dbReference>
<protein>
    <submittedName>
        <fullName evidence="5">Restriction endonuclease subunit S</fullName>
        <ecNumber evidence="5">3.1.21.-</ecNumber>
    </submittedName>
</protein>
<dbReference type="GO" id="GO:0004519">
    <property type="term" value="F:endonuclease activity"/>
    <property type="evidence" value="ECO:0007669"/>
    <property type="project" value="UniProtKB-KW"/>
</dbReference>
<sequence>MFSIYANRGSRQGKTLDLKRWLTDELRLHDEKDQKIIVQTLNAVKQLISQKEAELVKLDNLIKARFVEMFGDLDLAPQNKEWTKISDIGEVVSGSTPKTSIKEYWNGNICWITPAELSNMSGTIYDSKKKITERGKSSCSLR</sequence>
<gene>
    <name evidence="5" type="ORF">KOY49_02240</name>
</gene>
<dbReference type="KEGG" id="mvl:KOY49_02240"/>
<evidence type="ECO:0000259" key="4">
    <source>
        <dbReference type="Pfam" id="PF01420"/>
    </source>
</evidence>
<reference evidence="5" key="1">
    <citation type="submission" date="2021-06" db="EMBL/GenBank/DDBJ databases">
        <title>An adapted protocol for Saccharibacteria cultivation: two new species join this phylum of Candidate Phyla Radiations.</title>
        <authorList>
            <person name="Ibrahim A."/>
            <person name="Maatouk M."/>
            <person name="Raoult D."/>
            <person name="Bittar F."/>
        </authorList>
    </citation>
    <scope>NUCLEOTIDE SEQUENCE</scope>
    <source>
        <strain evidence="5">IHU2</strain>
    </source>
</reference>
<dbReference type="AlphaFoldDB" id="A0A8F1SAS0"/>
<dbReference type="EC" id="3.1.21.-" evidence="5"/>
<evidence type="ECO:0000256" key="1">
    <source>
        <dbReference type="ARBA" id="ARBA00010923"/>
    </source>
</evidence>
<dbReference type="EMBL" id="CP076459">
    <property type="protein sequence ID" value="QWQ31789.1"/>
    <property type="molecule type" value="Genomic_DNA"/>
</dbReference>
<accession>A0A8F1SAS0</accession>
<dbReference type="PANTHER" id="PTHR30408:SF12">
    <property type="entry name" value="TYPE I RESTRICTION ENZYME MJAVIII SPECIFICITY SUBUNIT"/>
    <property type="match status" value="1"/>
</dbReference>
<evidence type="ECO:0000256" key="2">
    <source>
        <dbReference type="ARBA" id="ARBA00022747"/>
    </source>
</evidence>
<dbReference type="InterPro" id="IPR052021">
    <property type="entry name" value="Type-I_RS_S_subunit"/>
</dbReference>
<evidence type="ECO:0000313" key="6">
    <source>
        <dbReference type="Proteomes" id="UP000677117"/>
    </source>
</evidence>
<dbReference type="GO" id="GO:0016787">
    <property type="term" value="F:hydrolase activity"/>
    <property type="evidence" value="ECO:0007669"/>
    <property type="project" value="UniProtKB-KW"/>
</dbReference>
<dbReference type="PANTHER" id="PTHR30408">
    <property type="entry name" value="TYPE-1 RESTRICTION ENZYME ECOKI SPECIFICITY PROTEIN"/>
    <property type="match status" value="1"/>
</dbReference>